<dbReference type="PANTHER" id="PTHR44873:SF1">
    <property type="entry name" value="DNAJ HOMOLOG SUBFAMILY C MEMBER 30, MITOCHONDRIAL"/>
    <property type="match status" value="1"/>
</dbReference>
<dbReference type="RefSeq" id="XP_007833856.1">
    <property type="nucleotide sequence ID" value="XM_007835665.1"/>
</dbReference>
<dbReference type="HOGENOM" id="CLU_050546_0_0_1"/>
<feature type="compositionally biased region" description="Gly residues" evidence="1">
    <location>
        <begin position="207"/>
        <end position="218"/>
    </location>
</feature>
<keyword evidence="2" id="KW-0472">Membrane</keyword>
<dbReference type="OrthoDB" id="10250354at2759"/>
<evidence type="ECO:0000313" key="5">
    <source>
        <dbReference type="Proteomes" id="UP000030651"/>
    </source>
</evidence>
<proteinExistence type="predicted"/>
<feature type="compositionally biased region" description="Basic and acidic residues" evidence="1">
    <location>
        <begin position="223"/>
        <end position="249"/>
    </location>
</feature>
<dbReference type="PRINTS" id="PR00625">
    <property type="entry name" value="JDOMAIN"/>
</dbReference>
<accession>W3X9J3</accession>
<gene>
    <name evidence="4" type="ORF">PFICI_07084</name>
</gene>
<evidence type="ECO:0000256" key="2">
    <source>
        <dbReference type="SAM" id="Phobius"/>
    </source>
</evidence>
<feature type="domain" description="J" evidence="3">
    <location>
        <begin position="50"/>
        <end position="115"/>
    </location>
</feature>
<feature type="transmembrane region" description="Helical" evidence="2">
    <location>
        <begin position="272"/>
        <end position="291"/>
    </location>
</feature>
<dbReference type="STRING" id="1229662.W3X9J3"/>
<organism evidence="4 5">
    <name type="scientific">Pestalotiopsis fici (strain W106-1 / CGMCC3.15140)</name>
    <dbReference type="NCBI Taxonomy" id="1229662"/>
    <lineage>
        <taxon>Eukaryota</taxon>
        <taxon>Fungi</taxon>
        <taxon>Dikarya</taxon>
        <taxon>Ascomycota</taxon>
        <taxon>Pezizomycotina</taxon>
        <taxon>Sordariomycetes</taxon>
        <taxon>Xylariomycetidae</taxon>
        <taxon>Amphisphaeriales</taxon>
        <taxon>Sporocadaceae</taxon>
        <taxon>Pestalotiopsis</taxon>
    </lineage>
</organism>
<keyword evidence="5" id="KW-1185">Reference proteome</keyword>
<dbReference type="EMBL" id="KI912112">
    <property type="protein sequence ID" value="ETS82082.1"/>
    <property type="molecule type" value="Genomic_DNA"/>
</dbReference>
<name>W3X9J3_PESFW</name>
<dbReference type="PROSITE" id="PS50076">
    <property type="entry name" value="DNAJ_2"/>
    <property type="match status" value="1"/>
</dbReference>
<keyword evidence="2" id="KW-0812">Transmembrane</keyword>
<keyword evidence="2" id="KW-1133">Transmembrane helix</keyword>
<dbReference type="PANTHER" id="PTHR44873">
    <property type="entry name" value="DNAJ HOMOLOG SUBFAMILY C MEMBER 30, MITOCHONDRIAL"/>
    <property type="match status" value="1"/>
</dbReference>
<dbReference type="InterPro" id="IPR036869">
    <property type="entry name" value="J_dom_sf"/>
</dbReference>
<dbReference type="CDD" id="cd06257">
    <property type="entry name" value="DnaJ"/>
    <property type="match status" value="1"/>
</dbReference>
<evidence type="ECO:0000313" key="4">
    <source>
        <dbReference type="EMBL" id="ETS82082.1"/>
    </source>
</evidence>
<dbReference type="SMART" id="SM00271">
    <property type="entry name" value="DnaJ"/>
    <property type="match status" value="1"/>
</dbReference>
<dbReference type="KEGG" id="pfy:PFICI_07084"/>
<dbReference type="Proteomes" id="UP000030651">
    <property type="component" value="Unassembled WGS sequence"/>
</dbReference>
<dbReference type="InParanoid" id="W3X9J3"/>
<dbReference type="Gene3D" id="1.10.287.110">
    <property type="entry name" value="DnaJ domain"/>
    <property type="match status" value="1"/>
</dbReference>
<evidence type="ECO:0000256" key="1">
    <source>
        <dbReference type="SAM" id="MobiDB-lite"/>
    </source>
</evidence>
<dbReference type="GeneID" id="19272097"/>
<sequence length="307" mass="33611">MPVRCSSLPTGVRLALLNRSSTSRQHHQKQGFHTTSHLRHDAAAIDSSRNHYETLNLAPGASPAEIKKSFYSLSKTHHPDLNRADPSSSKRFMRISEAYGTLSSQEKRAKYDRDVLGLHRGVSAGHPSGSFSSTNPAGGRPATGLSRRRTAFRGPPPSFYRSGGWGAHEAKRSAAQEESTGGASSGKGRTRDHHNDGSWINENAGSAGFGFGAGGMGPGQDPFGHRGDVPHFDRESHEKTQRNTEEHRTRSWRLRMGGRDRIEIETDRGPTGMFFVIGGVLLISFMGPYFFSRSWADRGKKKGTARS</sequence>
<dbReference type="Pfam" id="PF00226">
    <property type="entry name" value="DnaJ"/>
    <property type="match status" value="1"/>
</dbReference>
<protein>
    <recommendedName>
        <fullName evidence="3">J domain-containing protein</fullName>
    </recommendedName>
</protein>
<evidence type="ECO:0000259" key="3">
    <source>
        <dbReference type="PROSITE" id="PS50076"/>
    </source>
</evidence>
<dbReference type="SUPFAM" id="SSF46565">
    <property type="entry name" value="Chaperone J-domain"/>
    <property type="match status" value="1"/>
</dbReference>
<reference evidence="5" key="1">
    <citation type="journal article" date="2015" name="BMC Genomics">
        <title>Genomic and transcriptomic analysis of the endophytic fungus Pestalotiopsis fici reveals its lifestyle and high potential for synthesis of natural products.</title>
        <authorList>
            <person name="Wang X."/>
            <person name="Zhang X."/>
            <person name="Liu L."/>
            <person name="Xiang M."/>
            <person name="Wang W."/>
            <person name="Sun X."/>
            <person name="Che Y."/>
            <person name="Guo L."/>
            <person name="Liu G."/>
            <person name="Guo L."/>
            <person name="Wang C."/>
            <person name="Yin W.B."/>
            <person name="Stadler M."/>
            <person name="Zhang X."/>
            <person name="Liu X."/>
        </authorList>
    </citation>
    <scope>NUCLEOTIDE SEQUENCE [LARGE SCALE GENOMIC DNA]</scope>
    <source>
        <strain evidence="5">W106-1 / CGMCC3.15140</strain>
    </source>
</reference>
<feature type="region of interest" description="Disordered" evidence="1">
    <location>
        <begin position="120"/>
        <end position="249"/>
    </location>
</feature>
<dbReference type="eggNOG" id="KOG0715">
    <property type="taxonomic scope" value="Eukaryota"/>
</dbReference>
<dbReference type="AlphaFoldDB" id="W3X9J3"/>
<dbReference type="OMA" id="NEHIWAR"/>
<dbReference type="InterPro" id="IPR053025">
    <property type="entry name" value="Mito_ATP_Synthase-Asso"/>
</dbReference>
<dbReference type="InterPro" id="IPR001623">
    <property type="entry name" value="DnaJ_domain"/>
</dbReference>